<dbReference type="AlphaFoldDB" id="A0A446CL71"/>
<dbReference type="EMBL" id="UFQC01000015">
    <property type="protein sequence ID" value="SSW68630.1"/>
    <property type="molecule type" value="Genomic_DNA"/>
</dbReference>
<gene>
    <name evidence="1" type="ORF">AVE30378_03089</name>
</gene>
<organism evidence="1 2">
    <name type="scientific">Achromobacter veterisilvae</name>
    <dbReference type="NCBI Taxonomy" id="2069367"/>
    <lineage>
        <taxon>Bacteria</taxon>
        <taxon>Pseudomonadati</taxon>
        <taxon>Pseudomonadota</taxon>
        <taxon>Betaproteobacteria</taxon>
        <taxon>Burkholderiales</taxon>
        <taxon>Alcaligenaceae</taxon>
        <taxon>Achromobacter</taxon>
    </lineage>
</organism>
<evidence type="ECO:0000313" key="1">
    <source>
        <dbReference type="EMBL" id="SSW68630.1"/>
    </source>
</evidence>
<proteinExistence type="predicted"/>
<protein>
    <submittedName>
        <fullName evidence="1">Uncharacterized protein</fullName>
    </submittedName>
</protein>
<accession>A0A446CL71</accession>
<dbReference type="Proteomes" id="UP000289465">
    <property type="component" value="Unassembled WGS sequence"/>
</dbReference>
<evidence type="ECO:0000313" key="2">
    <source>
        <dbReference type="Proteomes" id="UP000289465"/>
    </source>
</evidence>
<sequence>MSPKTVYVNAYTRWRLGREENVCAHWRSAPGSQLMLF</sequence>
<reference evidence="1 2" key="1">
    <citation type="submission" date="2018-07" db="EMBL/GenBank/DDBJ databases">
        <authorList>
            <person name="Peeters C."/>
        </authorList>
    </citation>
    <scope>NUCLEOTIDE SEQUENCE [LARGE SCALE GENOMIC DNA]</scope>
    <source>
        <strain evidence="1 2">LMG 30378</strain>
    </source>
</reference>
<name>A0A446CL71_9BURK</name>